<feature type="transmembrane region" description="Helical" evidence="6">
    <location>
        <begin position="132"/>
        <end position="153"/>
    </location>
</feature>
<evidence type="ECO:0000313" key="9">
    <source>
        <dbReference type="Proteomes" id="UP000826775"/>
    </source>
</evidence>
<accession>A0ABN6I271</accession>
<feature type="transmembrane region" description="Helical" evidence="6">
    <location>
        <begin position="361"/>
        <end position="379"/>
    </location>
</feature>
<dbReference type="InterPro" id="IPR036259">
    <property type="entry name" value="MFS_trans_sf"/>
</dbReference>
<feature type="transmembrane region" description="Helical" evidence="6">
    <location>
        <begin position="159"/>
        <end position="181"/>
    </location>
</feature>
<dbReference type="InterPro" id="IPR020846">
    <property type="entry name" value="MFS_dom"/>
</dbReference>
<evidence type="ECO:0000259" key="7">
    <source>
        <dbReference type="PROSITE" id="PS50850"/>
    </source>
</evidence>
<feature type="transmembrane region" description="Helical" evidence="6">
    <location>
        <begin position="267"/>
        <end position="287"/>
    </location>
</feature>
<gene>
    <name evidence="8" type="ORF">NHP190003_09550</name>
</gene>
<dbReference type="PANTHER" id="PTHR43124:SF3">
    <property type="entry name" value="CHLORAMPHENICOL EFFLUX PUMP RV0191"/>
    <property type="match status" value="1"/>
</dbReference>
<dbReference type="SUPFAM" id="SSF103473">
    <property type="entry name" value="MFS general substrate transporter"/>
    <property type="match status" value="1"/>
</dbReference>
<sequence>MRHYLRIVSLLALSSFCLGVAEFLVSGILTQLGAYYGVSVSEAGNLATLYAFGVVIGAPIVSVLISRFNYRNQLIFTLGLFALSNAFMFLSHSFLSALIARFLGGLMHGLFFVIATIVCLKAAPKSKTSMAMSLMASGLTIALVTGVPLGILVARYFGLLAPFLLVAGLASLAAFLALFILPKFTSKQTNFKNLGVAFGFAPVWQGFLVTAFSCGSMFVVYIYMRVLLEKHGFSAQSITNIYLYYGLAAMLGNLFGGKLTDLRGSFAALRFLLSMLALTLAAMSFSHHLPKPFVAFNAMAFGFFGFACIAPLKMLSGHLARTFTPDTPGSTIALNEASFNVGITFASLTGGLVAHYINIDMNGICAALFALSALTLLHLRIKKAYFHQK</sequence>
<dbReference type="Proteomes" id="UP000826775">
    <property type="component" value="Chromosome"/>
</dbReference>
<dbReference type="CDD" id="cd17324">
    <property type="entry name" value="MFS_NepI_like"/>
    <property type="match status" value="1"/>
</dbReference>
<dbReference type="PANTHER" id="PTHR43124">
    <property type="entry name" value="PURINE EFFLUX PUMP PBUE"/>
    <property type="match status" value="1"/>
</dbReference>
<dbReference type="EMBL" id="AP024814">
    <property type="protein sequence ID" value="BCZ17673.1"/>
    <property type="molecule type" value="Genomic_DNA"/>
</dbReference>
<dbReference type="Pfam" id="PF07690">
    <property type="entry name" value="MFS_1"/>
    <property type="match status" value="1"/>
</dbReference>
<evidence type="ECO:0000256" key="6">
    <source>
        <dbReference type="SAM" id="Phobius"/>
    </source>
</evidence>
<evidence type="ECO:0000256" key="1">
    <source>
        <dbReference type="ARBA" id="ARBA00004651"/>
    </source>
</evidence>
<protein>
    <submittedName>
        <fullName evidence="8">MFS transporter</fullName>
    </submittedName>
</protein>
<evidence type="ECO:0000256" key="2">
    <source>
        <dbReference type="ARBA" id="ARBA00022475"/>
    </source>
</evidence>
<dbReference type="PROSITE" id="PS50850">
    <property type="entry name" value="MFS"/>
    <property type="match status" value="1"/>
</dbReference>
<dbReference type="InterPro" id="IPR050189">
    <property type="entry name" value="MFS_Efflux_Transporters"/>
</dbReference>
<feature type="transmembrane region" description="Helical" evidence="6">
    <location>
        <begin position="193"/>
        <end position="223"/>
    </location>
</feature>
<dbReference type="RefSeq" id="WP_221278994.1">
    <property type="nucleotide sequence ID" value="NZ_AP024814.1"/>
</dbReference>
<keyword evidence="3 6" id="KW-0812">Transmembrane</keyword>
<organism evidence="8 9">
    <name type="scientific">Helicobacter gastrocanis</name>
    <dbReference type="NCBI Taxonomy" id="2849641"/>
    <lineage>
        <taxon>Bacteria</taxon>
        <taxon>Pseudomonadati</taxon>
        <taxon>Campylobacterota</taxon>
        <taxon>Epsilonproteobacteria</taxon>
        <taxon>Campylobacterales</taxon>
        <taxon>Helicobacteraceae</taxon>
        <taxon>Helicobacter</taxon>
    </lineage>
</organism>
<feature type="transmembrane region" description="Helical" evidence="6">
    <location>
        <begin position="293"/>
        <end position="312"/>
    </location>
</feature>
<evidence type="ECO:0000256" key="4">
    <source>
        <dbReference type="ARBA" id="ARBA00022989"/>
    </source>
</evidence>
<evidence type="ECO:0000256" key="3">
    <source>
        <dbReference type="ARBA" id="ARBA00022692"/>
    </source>
</evidence>
<name>A0ABN6I271_9HELI</name>
<keyword evidence="9" id="KW-1185">Reference proteome</keyword>
<keyword evidence="5 6" id="KW-0472">Membrane</keyword>
<proteinExistence type="predicted"/>
<feature type="domain" description="Major facilitator superfamily (MFS) profile" evidence="7">
    <location>
        <begin position="7"/>
        <end position="384"/>
    </location>
</feature>
<keyword evidence="2" id="KW-1003">Cell membrane</keyword>
<feature type="transmembrane region" description="Helical" evidence="6">
    <location>
        <begin position="47"/>
        <end position="65"/>
    </location>
</feature>
<feature type="transmembrane region" description="Helical" evidence="6">
    <location>
        <begin position="74"/>
        <end position="92"/>
    </location>
</feature>
<evidence type="ECO:0000313" key="8">
    <source>
        <dbReference type="EMBL" id="BCZ17673.1"/>
    </source>
</evidence>
<feature type="transmembrane region" description="Helical" evidence="6">
    <location>
        <begin position="98"/>
        <end position="120"/>
    </location>
</feature>
<keyword evidence="4 6" id="KW-1133">Transmembrane helix</keyword>
<feature type="transmembrane region" description="Helical" evidence="6">
    <location>
        <begin position="235"/>
        <end position="255"/>
    </location>
</feature>
<comment type="subcellular location">
    <subcellularLocation>
        <location evidence="1">Cell membrane</location>
        <topology evidence="1">Multi-pass membrane protein</topology>
    </subcellularLocation>
</comment>
<dbReference type="InterPro" id="IPR011701">
    <property type="entry name" value="MFS"/>
</dbReference>
<feature type="transmembrane region" description="Helical" evidence="6">
    <location>
        <begin position="333"/>
        <end position="355"/>
    </location>
</feature>
<dbReference type="Gene3D" id="1.20.1250.20">
    <property type="entry name" value="MFS general substrate transporter like domains"/>
    <property type="match status" value="1"/>
</dbReference>
<reference evidence="8 9" key="1">
    <citation type="submission" date="2021-07" db="EMBL/GenBank/DDBJ databases">
        <title>Novel Helicobacter sp. Isolated from a dog.</title>
        <authorList>
            <person name="Rimbara E."/>
            <person name="Suzuki M."/>
        </authorList>
    </citation>
    <scope>NUCLEOTIDE SEQUENCE [LARGE SCALE GENOMIC DNA]</scope>
    <source>
        <strain evidence="9">NHP19-003</strain>
    </source>
</reference>
<evidence type="ECO:0000256" key="5">
    <source>
        <dbReference type="ARBA" id="ARBA00023136"/>
    </source>
</evidence>